<feature type="transmembrane region" description="Helical" evidence="7">
    <location>
        <begin position="63"/>
        <end position="85"/>
    </location>
</feature>
<dbReference type="KEGG" id="sman:C12CBH8_13260"/>
<name>A0A7I8D1K1_9FIRM</name>
<evidence type="ECO:0000256" key="3">
    <source>
        <dbReference type="ARBA" id="ARBA00022967"/>
    </source>
</evidence>
<dbReference type="Pfam" id="PF00122">
    <property type="entry name" value="E1-E2_ATPase"/>
    <property type="match status" value="1"/>
</dbReference>
<dbReference type="GO" id="GO:0016887">
    <property type="term" value="F:ATP hydrolysis activity"/>
    <property type="evidence" value="ECO:0007669"/>
    <property type="project" value="InterPro"/>
</dbReference>
<dbReference type="Gene3D" id="3.40.1110.10">
    <property type="entry name" value="Calcium-transporting ATPase, cytoplasmic domain N"/>
    <property type="match status" value="1"/>
</dbReference>
<dbReference type="EMBL" id="AP023321">
    <property type="protein sequence ID" value="BCI60687.1"/>
    <property type="molecule type" value="Genomic_DNA"/>
</dbReference>
<dbReference type="InterPro" id="IPR023214">
    <property type="entry name" value="HAD_sf"/>
</dbReference>
<keyword evidence="5 7" id="KW-0472">Membrane</keyword>
<feature type="transmembrane region" description="Helical" evidence="7">
    <location>
        <begin position="744"/>
        <end position="768"/>
    </location>
</feature>
<evidence type="ECO:0000256" key="7">
    <source>
        <dbReference type="SAM" id="Phobius"/>
    </source>
</evidence>
<evidence type="ECO:0000256" key="6">
    <source>
        <dbReference type="SAM" id="MobiDB-lite"/>
    </source>
</evidence>
<feature type="domain" description="P-type ATPase A" evidence="8">
    <location>
        <begin position="121"/>
        <end position="217"/>
    </location>
</feature>
<dbReference type="InterPro" id="IPR001757">
    <property type="entry name" value="P_typ_ATPase"/>
</dbReference>
<dbReference type="SFLD" id="SFLDG00002">
    <property type="entry name" value="C1.7:_P-type_atpase_like"/>
    <property type="match status" value="1"/>
</dbReference>
<dbReference type="SFLD" id="SFLDS00003">
    <property type="entry name" value="Haloacid_Dehalogenase"/>
    <property type="match status" value="1"/>
</dbReference>
<dbReference type="InterPro" id="IPR036412">
    <property type="entry name" value="HAD-like_sf"/>
</dbReference>
<dbReference type="SFLD" id="SFLDF00027">
    <property type="entry name" value="p-type_atpase"/>
    <property type="match status" value="1"/>
</dbReference>
<keyword evidence="3" id="KW-1278">Translocase</keyword>
<gene>
    <name evidence="9" type="ORF">C12CBH8_13260</name>
</gene>
<dbReference type="InterPro" id="IPR023299">
    <property type="entry name" value="ATPase_P-typ_cyto_dom_N"/>
</dbReference>
<keyword evidence="10" id="KW-1185">Reference proteome</keyword>
<evidence type="ECO:0000256" key="4">
    <source>
        <dbReference type="ARBA" id="ARBA00022989"/>
    </source>
</evidence>
<dbReference type="SUPFAM" id="SSF81665">
    <property type="entry name" value="Calcium ATPase, transmembrane domain M"/>
    <property type="match status" value="1"/>
</dbReference>
<evidence type="ECO:0000256" key="5">
    <source>
        <dbReference type="ARBA" id="ARBA00023136"/>
    </source>
</evidence>
<dbReference type="Gene3D" id="1.20.1110.10">
    <property type="entry name" value="Calcium-transporting ATPase, transmembrane domain"/>
    <property type="match status" value="1"/>
</dbReference>
<dbReference type="PROSITE" id="PS00154">
    <property type="entry name" value="ATPASE_E1_E2"/>
    <property type="match status" value="1"/>
</dbReference>
<protein>
    <submittedName>
        <fullName evidence="9">ATPase P</fullName>
    </submittedName>
</protein>
<dbReference type="PRINTS" id="PR00120">
    <property type="entry name" value="HATPASE"/>
</dbReference>
<feature type="transmembrane region" description="Helical" evidence="7">
    <location>
        <begin position="620"/>
        <end position="642"/>
    </location>
</feature>
<dbReference type="NCBIfam" id="TIGR01494">
    <property type="entry name" value="ATPase_P-type"/>
    <property type="match status" value="2"/>
</dbReference>
<dbReference type="RefSeq" id="WP_099322107.1">
    <property type="nucleotide sequence ID" value="NZ_AP023321.1"/>
</dbReference>
<dbReference type="AlphaFoldDB" id="A0A7I8D1K1"/>
<comment type="subcellular location">
    <subcellularLocation>
        <location evidence="1">Membrane</location>
        <topology evidence="1">Multi-pass membrane protein</topology>
    </subcellularLocation>
</comment>
<dbReference type="InterPro" id="IPR008250">
    <property type="entry name" value="ATPase_P-typ_transduc_dom_A_sf"/>
</dbReference>
<organism evidence="9 10">
    <name type="scientific">Solibaculum mannosilyticum</name>
    <dbReference type="NCBI Taxonomy" id="2780922"/>
    <lineage>
        <taxon>Bacteria</taxon>
        <taxon>Bacillati</taxon>
        <taxon>Bacillota</taxon>
        <taxon>Clostridia</taxon>
        <taxon>Eubacteriales</taxon>
        <taxon>Oscillospiraceae</taxon>
        <taxon>Solibaculum</taxon>
    </lineage>
</organism>
<dbReference type="PANTHER" id="PTHR42861">
    <property type="entry name" value="CALCIUM-TRANSPORTING ATPASE"/>
    <property type="match status" value="1"/>
</dbReference>
<feature type="transmembrane region" description="Helical" evidence="7">
    <location>
        <begin position="238"/>
        <end position="263"/>
    </location>
</feature>
<feature type="transmembrane region" description="Helical" evidence="7">
    <location>
        <begin position="648"/>
        <end position="668"/>
    </location>
</feature>
<evidence type="ECO:0000313" key="10">
    <source>
        <dbReference type="Proteomes" id="UP000593890"/>
    </source>
</evidence>
<dbReference type="SUPFAM" id="SSF56784">
    <property type="entry name" value="HAD-like"/>
    <property type="match status" value="1"/>
</dbReference>
<accession>A0A7I8D1K1</accession>
<feature type="transmembrane region" description="Helical" evidence="7">
    <location>
        <begin position="714"/>
        <end position="732"/>
    </location>
</feature>
<dbReference type="Gene3D" id="3.40.50.1000">
    <property type="entry name" value="HAD superfamily/HAD-like"/>
    <property type="match status" value="1"/>
</dbReference>
<dbReference type="GO" id="GO:0005524">
    <property type="term" value="F:ATP binding"/>
    <property type="evidence" value="ECO:0007669"/>
    <property type="project" value="InterPro"/>
</dbReference>
<dbReference type="InterPro" id="IPR023298">
    <property type="entry name" value="ATPase_P-typ_TM_dom_sf"/>
</dbReference>
<dbReference type="Gene3D" id="2.70.150.10">
    <property type="entry name" value="Calcium-transporting ATPase, cytoplasmic transduction domain A"/>
    <property type="match status" value="1"/>
</dbReference>
<dbReference type="SUPFAM" id="SSF81660">
    <property type="entry name" value="Metal cation-transporting ATPase, ATP-binding domain N"/>
    <property type="match status" value="1"/>
</dbReference>
<evidence type="ECO:0000256" key="2">
    <source>
        <dbReference type="ARBA" id="ARBA00022692"/>
    </source>
</evidence>
<feature type="transmembrane region" description="Helical" evidence="7">
    <location>
        <begin position="91"/>
        <end position="109"/>
    </location>
</feature>
<dbReference type="GO" id="GO:0016020">
    <property type="term" value="C:membrane"/>
    <property type="evidence" value="ECO:0007669"/>
    <property type="project" value="UniProtKB-SubCell"/>
</dbReference>
<feature type="transmembrane region" description="Helical" evidence="7">
    <location>
        <begin position="283"/>
        <end position="301"/>
    </location>
</feature>
<keyword evidence="2 7" id="KW-0812">Transmembrane</keyword>
<feature type="transmembrane region" description="Helical" evidence="7">
    <location>
        <begin position="689"/>
        <end position="708"/>
    </location>
</feature>
<feature type="transmembrane region" description="Helical" evidence="7">
    <location>
        <begin position="774"/>
        <end position="795"/>
    </location>
</feature>
<dbReference type="SUPFAM" id="SSF81653">
    <property type="entry name" value="Calcium ATPase, transduction domain A"/>
    <property type="match status" value="1"/>
</dbReference>
<sequence length="818" mass="89646">MRKKKKQIEPKASDQTEQFDPILPKAQVSPGRGLSSEQAAQRMEYGYGNKPVEPPSKTERQIVFSNVFTFFNLIFVVLAACLVIVGSFKDMLFLLIAIANTLIGIIQQIRSKRTIDKLTLLASPHANVVRDGNVFTIATDQLVRDDVVIFAAGNQICADAVVMTGEVQVNEALITGESDAILKKPGDALLSGSFVVSGKCHAQLERVGAESYAAKLTLEAKSNIKTRQSKMMASLDKLIRVIGITLIPLGLIMFCKQFFFLHLGLEHSMVSTVAALIGMIPEGLYLLTSVALAVSVIRLAYNKTLVHEMSCIETLARVDVLCVDKTGTITEPEMKVNDLILLDPKAYSKEQVTQVLDAFYTHMDLDNDTAKAMKAYFSAPSNWQATKTVPFTSATKWSAVVFPQQGTFVVGAPEFILKDQYESIREQVEPHSAQGDRVLLLAAYQGELADGKLNGPITPIALVLISNKIREEAPETFRFFAEQDVQIKVISGDNPLTVSQVAQKAGIAGADRYIDATLLKTQEDIETAVEQYTVFGRVTPDQKRKFVEALKTAGHTVAMTGDGVNDVLALKDADCGIAMASGSDAACQAAQLVLLDSNFSSMPKIVMEGRRVINNIERAASLFLVKNIFSFLLSVISIFASFPYPVVPLQLSLISALTIGVPAFFLALEPNKSLVQGSFMGNVLRKACPGGLTNLFIILGVELFAFAYGYSTETLSTIACICISFVGLLVLFQVCKPFDWKRTLIWVAMTAGMVVCITVFGGFFSLIPLTFQEFLVLIVFLLLSYPTMRAVLWGFEKVEFAVHWSIKKWKSLRSRSFA</sequence>
<proteinExistence type="predicted"/>
<dbReference type="CDD" id="cd02609">
    <property type="entry name" value="P-type_ATPase"/>
    <property type="match status" value="1"/>
</dbReference>
<keyword evidence="4 7" id="KW-1133">Transmembrane helix</keyword>
<evidence type="ECO:0000313" key="9">
    <source>
        <dbReference type="EMBL" id="BCI60687.1"/>
    </source>
</evidence>
<dbReference type="Pfam" id="PF00702">
    <property type="entry name" value="Hydrolase"/>
    <property type="match status" value="1"/>
</dbReference>
<dbReference type="Proteomes" id="UP000593890">
    <property type="component" value="Chromosome"/>
</dbReference>
<feature type="region of interest" description="Disordered" evidence="6">
    <location>
        <begin position="1"/>
        <end position="37"/>
    </location>
</feature>
<evidence type="ECO:0000259" key="8">
    <source>
        <dbReference type="Pfam" id="PF00122"/>
    </source>
</evidence>
<evidence type="ECO:0000256" key="1">
    <source>
        <dbReference type="ARBA" id="ARBA00004141"/>
    </source>
</evidence>
<dbReference type="PRINTS" id="PR00119">
    <property type="entry name" value="CATATPASE"/>
</dbReference>
<dbReference type="InterPro" id="IPR059000">
    <property type="entry name" value="ATPase_P-type_domA"/>
</dbReference>
<dbReference type="InterPro" id="IPR044492">
    <property type="entry name" value="P_typ_ATPase_HD_dom"/>
</dbReference>
<dbReference type="InterPro" id="IPR018303">
    <property type="entry name" value="ATPase_P-typ_P_site"/>
</dbReference>
<reference evidence="10" key="1">
    <citation type="submission" date="2020-07" db="EMBL/GenBank/DDBJ databases">
        <title>Complete genome sequencing of Clostridia bacterium strain 12CBH8.</title>
        <authorList>
            <person name="Sakamoto M."/>
            <person name="Murakami T."/>
            <person name="Mori H."/>
        </authorList>
    </citation>
    <scope>NUCLEOTIDE SEQUENCE [LARGE SCALE GENOMIC DNA]</scope>
    <source>
        <strain evidence="10">12CBH8</strain>
    </source>
</reference>